<reference evidence="11 12" key="1">
    <citation type="journal article" date="2018" name="Mol. Biol. Evol.">
        <title>Broad Genomic Sampling Reveals a Smut Pathogenic Ancestry of the Fungal Clade Ustilaginomycotina.</title>
        <authorList>
            <person name="Kijpornyongpan T."/>
            <person name="Mondo S.J."/>
            <person name="Barry K."/>
            <person name="Sandor L."/>
            <person name="Lee J."/>
            <person name="Lipzen A."/>
            <person name="Pangilinan J."/>
            <person name="LaButti K."/>
            <person name="Hainaut M."/>
            <person name="Henrissat B."/>
            <person name="Grigoriev I.V."/>
            <person name="Spatafora J.W."/>
            <person name="Aime M.C."/>
        </authorList>
    </citation>
    <scope>NUCLEOTIDE SEQUENCE [LARGE SCALE GENOMIC DNA]</scope>
    <source>
        <strain evidence="11 12">MCA 4198</strain>
    </source>
</reference>
<dbReference type="OrthoDB" id="2874149at2759"/>
<feature type="transmembrane region" description="Helical" evidence="10">
    <location>
        <begin position="273"/>
        <end position="291"/>
    </location>
</feature>
<dbReference type="PANTHER" id="PTHR28097:SF1">
    <property type="entry name" value="PHEROMONE A FACTOR RECEPTOR"/>
    <property type="match status" value="1"/>
</dbReference>
<evidence type="ECO:0000256" key="9">
    <source>
        <dbReference type="ARBA" id="ARBA00023224"/>
    </source>
</evidence>
<dbReference type="GO" id="GO:0005886">
    <property type="term" value="C:plasma membrane"/>
    <property type="evidence" value="ECO:0007669"/>
    <property type="project" value="TreeGrafter"/>
</dbReference>
<organism evidence="11 12">
    <name type="scientific">Acaromyces ingoldii</name>
    <dbReference type="NCBI Taxonomy" id="215250"/>
    <lineage>
        <taxon>Eukaryota</taxon>
        <taxon>Fungi</taxon>
        <taxon>Dikarya</taxon>
        <taxon>Basidiomycota</taxon>
        <taxon>Ustilaginomycotina</taxon>
        <taxon>Exobasidiomycetes</taxon>
        <taxon>Exobasidiales</taxon>
        <taxon>Cryptobasidiaceae</taxon>
        <taxon>Acaromyces</taxon>
    </lineage>
</organism>
<evidence type="ECO:0000256" key="4">
    <source>
        <dbReference type="ARBA" id="ARBA00022692"/>
    </source>
</evidence>
<feature type="transmembrane region" description="Helical" evidence="10">
    <location>
        <begin position="76"/>
        <end position="93"/>
    </location>
</feature>
<evidence type="ECO:0000256" key="3">
    <source>
        <dbReference type="ARBA" id="ARBA00022507"/>
    </source>
</evidence>
<feature type="transmembrane region" description="Helical" evidence="10">
    <location>
        <begin position="35"/>
        <end position="56"/>
    </location>
</feature>
<sequence>MSEGSTIAFITFSYISFIVLLLPAKWHLRAGNYGILLMVFWGALGSLTQGTTALLFRNRADNFCPGWCDFSGAVQYVYPVGFLAGSLRLLMKLESIASTRQVSQSHADRRHTLVLDIALGLGLPLLMIPLRLVVQGHRMDIVEGFGCEPPIYPSVAAVLLYQIWPLVLDLCCLGYALATIRWFLLRRRQFAAVVASSDSGLNFNKYLRLLVMSGLQVVVWTPVSIYLFVRNQTTLPHKPYDSWNSVHRHFDMTYSYTKSSGLLTPALLEDLEMGRWIGVCGALVLFLFLGTNIESMNEYRRWASVVASPFSTRSRAAAKAAVGHPVVRRHESSVQAPAEEEEGQLR</sequence>
<dbReference type="InParanoid" id="A0A316YH25"/>
<evidence type="ECO:0000313" key="11">
    <source>
        <dbReference type="EMBL" id="PWN87045.1"/>
    </source>
</evidence>
<dbReference type="PANTHER" id="PTHR28097">
    <property type="entry name" value="PHEROMONE A FACTOR RECEPTOR"/>
    <property type="match status" value="1"/>
</dbReference>
<evidence type="ECO:0000256" key="6">
    <source>
        <dbReference type="ARBA" id="ARBA00023040"/>
    </source>
</evidence>
<keyword evidence="7 10" id="KW-0472">Membrane</keyword>
<dbReference type="AlphaFoldDB" id="A0A316YH25"/>
<evidence type="ECO:0000256" key="1">
    <source>
        <dbReference type="ARBA" id="ARBA00004141"/>
    </source>
</evidence>
<dbReference type="GO" id="GO:0000750">
    <property type="term" value="P:pheromone-dependent signal transduction involved in conjugation with cellular fusion"/>
    <property type="evidence" value="ECO:0007669"/>
    <property type="project" value="TreeGrafter"/>
</dbReference>
<dbReference type="GeneID" id="37041717"/>
<dbReference type="FunCoup" id="A0A316YH25">
    <property type="interactions" value="76"/>
</dbReference>
<feature type="transmembrane region" description="Helical" evidence="10">
    <location>
        <begin position="163"/>
        <end position="185"/>
    </location>
</feature>
<feature type="transmembrane region" description="Helical" evidence="10">
    <location>
        <begin position="113"/>
        <end position="134"/>
    </location>
</feature>
<accession>A0A316YH25</accession>
<dbReference type="EMBL" id="KZ819641">
    <property type="protein sequence ID" value="PWN87045.1"/>
    <property type="molecule type" value="Genomic_DNA"/>
</dbReference>
<keyword evidence="5 10" id="KW-1133">Transmembrane helix</keyword>
<dbReference type="GO" id="GO:0004933">
    <property type="term" value="F:mating-type a-factor pheromone receptor activity"/>
    <property type="evidence" value="ECO:0007669"/>
    <property type="project" value="InterPro"/>
</dbReference>
<dbReference type="CDD" id="cd14966">
    <property type="entry name" value="7tmD_STE3"/>
    <property type="match status" value="1"/>
</dbReference>
<keyword evidence="4 10" id="KW-0812">Transmembrane</keyword>
<protein>
    <submittedName>
        <fullName evidence="11">Fungal pheromone STE3G-protein-coupled receptor</fullName>
    </submittedName>
</protein>
<keyword evidence="3" id="KW-0589">Pheromone response</keyword>
<dbReference type="InterPro" id="IPR001499">
    <property type="entry name" value="GPCR_STE3"/>
</dbReference>
<dbReference type="InterPro" id="IPR001546">
    <property type="entry name" value="GPCR_Pheromne_A_rcpt"/>
</dbReference>
<dbReference type="PRINTS" id="PR00900">
    <property type="entry name" value="PHEROMONEAR"/>
</dbReference>
<keyword evidence="12" id="KW-1185">Reference proteome</keyword>
<evidence type="ECO:0000256" key="8">
    <source>
        <dbReference type="ARBA" id="ARBA00023170"/>
    </source>
</evidence>
<dbReference type="Pfam" id="PF02076">
    <property type="entry name" value="STE3"/>
    <property type="match status" value="1"/>
</dbReference>
<feature type="transmembrane region" description="Helical" evidence="10">
    <location>
        <begin position="6"/>
        <end position="23"/>
    </location>
</feature>
<evidence type="ECO:0000313" key="12">
    <source>
        <dbReference type="Proteomes" id="UP000245768"/>
    </source>
</evidence>
<evidence type="ECO:0000256" key="7">
    <source>
        <dbReference type="ARBA" id="ARBA00023136"/>
    </source>
</evidence>
<feature type="transmembrane region" description="Helical" evidence="10">
    <location>
        <begin position="206"/>
        <end position="229"/>
    </location>
</feature>
<comment type="subcellular location">
    <subcellularLocation>
        <location evidence="1">Membrane</location>
        <topology evidence="1">Multi-pass membrane protein</topology>
    </subcellularLocation>
</comment>
<evidence type="ECO:0000256" key="10">
    <source>
        <dbReference type="SAM" id="Phobius"/>
    </source>
</evidence>
<dbReference type="PRINTS" id="PR00899">
    <property type="entry name" value="GPCRSTE3"/>
</dbReference>
<dbReference type="RefSeq" id="XP_025374243.1">
    <property type="nucleotide sequence ID" value="XM_025519801.1"/>
</dbReference>
<evidence type="ECO:0000256" key="5">
    <source>
        <dbReference type="ARBA" id="ARBA00022989"/>
    </source>
</evidence>
<keyword evidence="6" id="KW-0297">G-protein coupled receptor</keyword>
<keyword evidence="9" id="KW-0807">Transducer</keyword>
<gene>
    <name evidence="11" type="ORF">FA10DRAFT_256326</name>
</gene>
<dbReference type="Proteomes" id="UP000245768">
    <property type="component" value="Unassembled WGS sequence"/>
</dbReference>
<keyword evidence="8 11" id="KW-0675">Receptor</keyword>
<proteinExistence type="inferred from homology"/>
<comment type="similarity">
    <text evidence="2">Belongs to the G-protein coupled receptor 4 family.</text>
</comment>
<evidence type="ECO:0000256" key="2">
    <source>
        <dbReference type="ARBA" id="ARBA00011085"/>
    </source>
</evidence>
<name>A0A316YH25_9BASI</name>